<dbReference type="Pfam" id="PF04434">
    <property type="entry name" value="SWIM"/>
    <property type="match status" value="1"/>
</dbReference>
<organism evidence="4 5">
    <name type="scientific">Triticum urartu</name>
    <name type="common">Red wild einkorn</name>
    <name type="synonym">Crithodium urartu</name>
    <dbReference type="NCBI Taxonomy" id="4572"/>
    <lineage>
        <taxon>Eukaryota</taxon>
        <taxon>Viridiplantae</taxon>
        <taxon>Streptophyta</taxon>
        <taxon>Embryophyta</taxon>
        <taxon>Tracheophyta</taxon>
        <taxon>Spermatophyta</taxon>
        <taxon>Magnoliopsida</taxon>
        <taxon>Liliopsida</taxon>
        <taxon>Poales</taxon>
        <taxon>Poaceae</taxon>
        <taxon>BOP clade</taxon>
        <taxon>Pooideae</taxon>
        <taxon>Triticodae</taxon>
        <taxon>Triticeae</taxon>
        <taxon>Triticinae</taxon>
        <taxon>Triticum</taxon>
    </lineage>
</organism>
<evidence type="ECO:0000313" key="4">
    <source>
        <dbReference type="EnsemblPlants" id="TuG1812G0100001045.01.T01.cds368868"/>
    </source>
</evidence>
<keyword evidence="1 2" id="KW-0863">Zinc-finger</keyword>
<protein>
    <recommendedName>
        <fullName evidence="2">Protein FAR1-RELATED SEQUENCE</fullName>
    </recommendedName>
</protein>
<evidence type="ECO:0000259" key="3">
    <source>
        <dbReference type="PROSITE" id="PS50966"/>
    </source>
</evidence>
<dbReference type="InterPro" id="IPR031052">
    <property type="entry name" value="FHY3/FAR1"/>
</dbReference>
<dbReference type="Proteomes" id="UP000015106">
    <property type="component" value="Chromosome 1"/>
</dbReference>
<keyword evidence="2" id="KW-0539">Nucleus</keyword>
<evidence type="ECO:0000256" key="2">
    <source>
        <dbReference type="RuleBase" id="RU367018"/>
    </source>
</evidence>
<dbReference type="PANTHER" id="PTHR31669:SF214">
    <property type="entry name" value="PROTEIN FAR1-RELATED SEQUENCE"/>
    <property type="match status" value="1"/>
</dbReference>
<comment type="subcellular location">
    <subcellularLocation>
        <location evidence="2">Nucleus</location>
    </subcellularLocation>
</comment>
<dbReference type="PANTHER" id="PTHR31669">
    <property type="entry name" value="PROTEIN FAR1-RELATED SEQUENCE 10-RELATED"/>
    <property type="match status" value="1"/>
</dbReference>
<reference evidence="4" key="3">
    <citation type="submission" date="2022-06" db="UniProtKB">
        <authorList>
            <consortium name="EnsemblPlants"/>
        </authorList>
    </citation>
    <scope>IDENTIFICATION</scope>
</reference>
<reference evidence="5" key="1">
    <citation type="journal article" date="2013" name="Nature">
        <title>Draft genome of the wheat A-genome progenitor Triticum urartu.</title>
        <authorList>
            <person name="Ling H.Q."/>
            <person name="Zhao S."/>
            <person name="Liu D."/>
            <person name="Wang J."/>
            <person name="Sun H."/>
            <person name="Zhang C."/>
            <person name="Fan H."/>
            <person name="Li D."/>
            <person name="Dong L."/>
            <person name="Tao Y."/>
            <person name="Gao C."/>
            <person name="Wu H."/>
            <person name="Li Y."/>
            <person name="Cui Y."/>
            <person name="Guo X."/>
            <person name="Zheng S."/>
            <person name="Wang B."/>
            <person name="Yu K."/>
            <person name="Liang Q."/>
            <person name="Yang W."/>
            <person name="Lou X."/>
            <person name="Chen J."/>
            <person name="Feng M."/>
            <person name="Jian J."/>
            <person name="Zhang X."/>
            <person name="Luo G."/>
            <person name="Jiang Y."/>
            <person name="Liu J."/>
            <person name="Wang Z."/>
            <person name="Sha Y."/>
            <person name="Zhang B."/>
            <person name="Wu H."/>
            <person name="Tang D."/>
            <person name="Shen Q."/>
            <person name="Xue P."/>
            <person name="Zou S."/>
            <person name="Wang X."/>
            <person name="Liu X."/>
            <person name="Wang F."/>
            <person name="Yang Y."/>
            <person name="An X."/>
            <person name="Dong Z."/>
            <person name="Zhang K."/>
            <person name="Zhang X."/>
            <person name="Luo M.C."/>
            <person name="Dvorak J."/>
            <person name="Tong Y."/>
            <person name="Wang J."/>
            <person name="Yang H."/>
            <person name="Li Z."/>
            <person name="Wang D."/>
            <person name="Zhang A."/>
            <person name="Wang J."/>
        </authorList>
    </citation>
    <scope>NUCLEOTIDE SEQUENCE</scope>
    <source>
        <strain evidence="5">cv. G1812</strain>
    </source>
</reference>
<accession>A0A8R7P685</accession>
<dbReference type="PROSITE" id="PS50966">
    <property type="entry name" value="ZF_SWIM"/>
    <property type="match status" value="1"/>
</dbReference>
<reference evidence="4" key="2">
    <citation type="submission" date="2018-03" db="EMBL/GenBank/DDBJ databases">
        <title>The Triticum urartu genome reveals the dynamic nature of wheat genome evolution.</title>
        <authorList>
            <person name="Ling H."/>
            <person name="Ma B."/>
            <person name="Shi X."/>
            <person name="Liu H."/>
            <person name="Dong L."/>
            <person name="Sun H."/>
            <person name="Cao Y."/>
            <person name="Gao Q."/>
            <person name="Zheng S."/>
            <person name="Li Y."/>
            <person name="Yu Y."/>
            <person name="Du H."/>
            <person name="Qi M."/>
            <person name="Li Y."/>
            <person name="Yu H."/>
            <person name="Cui Y."/>
            <person name="Wang N."/>
            <person name="Chen C."/>
            <person name="Wu H."/>
            <person name="Zhao Y."/>
            <person name="Zhang J."/>
            <person name="Li Y."/>
            <person name="Zhou W."/>
            <person name="Zhang B."/>
            <person name="Hu W."/>
            <person name="Eijk M."/>
            <person name="Tang J."/>
            <person name="Witsenboer H."/>
            <person name="Zhao S."/>
            <person name="Li Z."/>
            <person name="Zhang A."/>
            <person name="Wang D."/>
            <person name="Liang C."/>
        </authorList>
    </citation>
    <scope>NUCLEOTIDE SEQUENCE [LARGE SCALE GENOMIC DNA]</scope>
    <source>
        <strain evidence="4">cv. G1812</strain>
    </source>
</reference>
<comment type="function">
    <text evidence="2">Putative transcription activator involved in regulating light control of development.</text>
</comment>
<dbReference type="EnsemblPlants" id="TuG1812G0100001045.01.T01">
    <property type="protein sequence ID" value="TuG1812G0100001045.01.T01.cds368868"/>
    <property type="gene ID" value="TuG1812G0100001045.01"/>
</dbReference>
<evidence type="ECO:0000256" key="1">
    <source>
        <dbReference type="PROSITE-ProRule" id="PRU00325"/>
    </source>
</evidence>
<evidence type="ECO:0000313" key="5">
    <source>
        <dbReference type="Proteomes" id="UP000015106"/>
    </source>
</evidence>
<dbReference type="AlphaFoldDB" id="A0A8R7P685"/>
<dbReference type="Gramene" id="TuG1812G0100001045.01.T01">
    <property type="protein sequence ID" value="TuG1812G0100001045.01.T01.cds368868"/>
    <property type="gene ID" value="TuG1812G0100001045.01"/>
</dbReference>
<feature type="domain" description="SWIM-type" evidence="3">
    <location>
        <begin position="152"/>
        <end position="188"/>
    </location>
</feature>
<dbReference type="InterPro" id="IPR007527">
    <property type="entry name" value="Znf_SWIM"/>
</dbReference>
<dbReference type="GO" id="GO:0005634">
    <property type="term" value="C:nucleus"/>
    <property type="evidence" value="ECO:0007669"/>
    <property type="project" value="UniProtKB-SubCell"/>
</dbReference>
<proteinExistence type="inferred from homology"/>
<comment type="similarity">
    <text evidence="2">Belongs to the FHY3/FAR1 family.</text>
</comment>
<name>A0A8R7P685_TRIUA</name>
<keyword evidence="2" id="KW-0862">Zinc</keyword>
<sequence length="224" mass="27316">MLEKHSCAKHAHIKRMLENRQYFVPAYYQQVFCPFTRSTSRSESFNSNFKDYVLRKDTIETFIRQYELFQESVIHIENKDRFLSNEKVPIMWGYQQFERHAAEIYTRAIYTKFLTEMMNATAFGVREIEKDKKYELKRNFEYENLEFDREIFTVHVDRAAEQFDCECGKFDRDGILCCHILRLFTQFDYLKIPERYIVARWTREFREIQLRKHKIDLLGAQSED</sequence>
<dbReference type="GO" id="GO:0008270">
    <property type="term" value="F:zinc ion binding"/>
    <property type="evidence" value="ECO:0007669"/>
    <property type="project" value="UniProtKB-UniRule"/>
</dbReference>
<keyword evidence="5" id="KW-1185">Reference proteome</keyword>
<dbReference type="GO" id="GO:0006355">
    <property type="term" value="P:regulation of DNA-templated transcription"/>
    <property type="evidence" value="ECO:0007669"/>
    <property type="project" value="UniProtKB-UniRule"/>
</dbReference>
<keyword evidence="2" id="KW-0479">Metal-binding</keyword>